<dbReference type="AlphaFoldDB" id="A0A4S3K357"/>
<reference evidence="6 7" key="1">
    <citation type="submission" date="2019-03" db="EMBL/GenBank/DDBJ databases">
        <title>Genomic Encyclopedia of Type Strains, Phase IV (KMG-IV): sequencing the most valuable type-strain genomes for metagenomic binning, comparative biology and taxonomic classification.</title>
        <authorList>
            <person name="Goeker M."/>
        </authorList>
    </citation>
    <scope>NUCLEOTIDE SEQUENCE [LARGE SCALE GENOMIC DNA]</scope>
    <source>
        <strain evidence="6 7">DSM 26377</strain>
    </source>
</reference>
<proteinExistence type="inferred from homology"/>
<gene>
    <name evidence="6" type="ORF">DFR24_2680</name>
</gene>
<evidence type="ECO:0000259" key="5">
    <source>
        <dbReference type="Pfam" id="PF06441"/>
    </source>
</evidence>
<feature type="active site" description="Proton donor" evidence="4">
    <location>
        <position position="309"/>
    </location>
</feature>
<dbReference type="InterPro" id="IPR016292">
    <property type="entry name" value="Epoxide_hydrolase"/>
</dbReference>
<sequence length="386" mass="44467">MPIEPFKIDIPDSTLQDLKERLARTRWPDDFGNDQWQYGANTSYMKELCAYWEKQYDWRAAEREMNAFSHFRTTVEGIPIHFIHERGKGPNPKPLIMSHGWPWTFWDLKKVIRRLTDPAAFGGDPKDSFDVVVPSLPGYGFSTPLRTTGINFWRTADLWVDLMNQIGYPKFYAEGGDWGALVTAQLGHKYADRVLGVYLHLILPLTVFQDAGAPPEDYIGPAEQALLKKNLHFFAEESGYSAIQCTKPQSMAIGLNDSPAGLASWLVEKRRKWAHTNGDVESRFTKDELCTIATLYWVTQSYGTSARYYYECTHNPWKPSHDRMPVVEAPTGLAYFEHEVANMPRKWSERMHNLKHYSTFDKGGHFAPMEEPEALVDDIRKFFRTL</sequence>
<feature type="domain" description="Epoxide hydrolase N-terminal" evidence="5">
    <location>
        <begin position="3"/>
        <end position="107"/>
    </location>
</feature>
<feature type="active site" description="Nucleophile" evidence="4">
    <location>
        <position position="177"/>
    </location>
</feature>
<dbReference type="EMBL" id="SOBT01000009">
    <property type="protein sequence ID" value="TDU28312.1"/>
    <property type="molecule type" value="Genomic_DNA"/>
</dbReference>
<dbReference type="Pfam" id="PF06441">
    <property type="entry name" value="EHN"/>
    <property type="match status" value="1"/>
</dbReference>
<feature type="active site" description="Proton acceptor" evidence="4">
    <location>
        <position position="365"/>
    </location>
</feature>
<evidence type="ECO:0000256" key="1">
    <source>
        <dbReference type="ARBA" id="ARBA00010088"/>
    </source>
</evidence>
<evidence type="ECO:0000256" key="3">
    <source>
        <dbReference type="ARBA" id="ARBA00022801"/>
    </source>
</evidence>
<dbReference type="RefSeq" id="WP_133881867.1">
    <property type="nucleotide sequence ID" value="NZ_MWIN01000017.1"/>
</dbReference>
<accession>A0A4S3K357</accession>
<dbReference type="InterPro" id="IPR010497">
    <property type="entry name" value="Epoxide_hydro_N"/>
</dbReference>
<dbReference type="SUPFAM" id="SSF53474">
    <property type="entry name" value="alpha/beta-Hydrolases"/>
    <property type="match status" value="1"/>
</dbReference>
<dbReference type="Proteomes" id="UP000295341">
    <property type="component" value="Unassembled WGS sequence"/>
</dbReference>
<keyword evidence="2" id="KW-0058">Aromatic hydrocarbons catabolism</keyword>
<dbReference type="InterPro" id="IPR000639">
    <property type="entry name" value="Epox_hydrolase-like"/>
</dbReference>
<dbReference type="PRINTS" id="PR00412">
    <property type="entry name" value="EPOXHYDRLASE"/>
</dbReference>
<organism evidence="6 7">
    <name type="scientific">Panacagrimonas perspica</name>
    <dbReference type="NCBI Taxonomy" id="381431"/>
    <lineage>
        <taxon>Bacteria</taxon>
        <taxon>Pseudomonadati</taxon>
        <taxon>Pseudomonadota</taxon>
        <taxon>Gammaproteobacteria</taxon>
        <taxon>Nevskiales</taxon>
        <taxon>Nevskiaceae</taxon>
        <taxon>Panacagrimonas</taxon>
    </lineage>
</organism>
<dbReference type="InterPro" id="IPR029058">
    <property type="entry name" value="AB_hydrolase_fold"/>
</dbReference>
<dbReference type="OrthoDB" id="9780765at2"/>
<name>A0A4S3K357_9GAMM</name>
<evidence type="ECO:0000313" key="6">
    <source>
        <dbReference type="EMBL" id="TDU28312.1"/>
    </source>
</evidence>
<dbReference type="PANTHER" id="PTHR21661">
    <property type="entry name" value="EPOXIDE HYDROLASE 1-RELATED"/>
    <property type="match status" value="1"/>
</dbReference>
<keyword evidence="7" id="KW-1185">Reference proteome</keyword>
<dbReference type="PANTHER" id="PTHR21661:SF35">
    <property type="entry name" value="EPOXIDE HYDROLASE"/>
    <property type="match status" value="1"/>
</dbReference>
<dbReference type="Gene3D" id="3.40.50.1820">
    <property type="entry name" value="alpha/beta hydrolase"/>
    <property type="match status" value="1"/>
</dbReference>
<dbReference type="PIRSF" id="PIRSF001112">
    <property type="entry name" value="Epoxide_hydrolase"/>
    <property type="match status" value="1"/>
</dbReference>
<evidence type="ECO:0000313" key="7">
    <source>
        <dbReference type="Proteomes" id="UP000295341"/>
    </source>
</evidence>
<dbReference type="GO" id="GO:0004301">
    <property type="term" value="F:epoxide hydrolase activity"/>
    <property type="evidence" value="ECO:0007669"/>
    <property type="project" value="TreeGrafter"/>
</dbReference>
<protein>
    <submittedName>
        <fullName evidence="6">Pimeloyl-ACP methyl ester carboxylesterase</fullName>
    </submittedName>
</protein>
<evidence type="ECO:0000256" key="2">
    <source>
        <dbReference type="ARBA" id="ARBA00022797"/>
    </source>
</evidence>
<evidence type="ECO:0000256" key="4">
    <source>
        <dbReference type="PIRSR" id="PIRSR001112-1"/>
    </source>
</evidence>
<comment type="caution">
    <text evidence="6">The sequence shown here is derived from an EMBL/GenBank/DDBJ whole genome shotgun (WGS) entry which is preliminary data.</text>
</comment>
<keyword evidence="3" id="KW-0378">Hydrolase</keyword>
<comment type="similarity">
    <text evidence="1">Belongs to the peptidase S33 family.</text>
</comment>
<dbReference type="GO" id="GO:0097176">
    <property type="term" value="P:epoxide metabolic process"/>
    <property type="evidence" value="ECO:0007669"/>
    <property type="project" value="TreeGrafter"/>
</dbReference>